<comment type="subcellular location">
    <subcellularLocation>
        <location evidence="1">Membrane</location>
        <topology evidence="1">Multi-pass membrane protein</topology>
    </subcellularLocation>
</comment>
<dbReference type="PANTHER" id="PTHR43077">
    <property type="entry name" value="TRANSPORT PERMEASE YVFS-RELATED"/>
    <property type="match status" value="1"/>
</dbReference>
<dbReference type="STRING" id="1384057.CD33_04210"/>
<reference evidence="7 8" key="1">
    <citation type="submission" date="2014-02" db="EMBL/GenBank/DDBJ databases">
        <title>Draft genome sequence of Lysinibacillus sinduriensis JCM 15800.</title>
        <authorList>
            <person name="Zhang F."/>
            <person name="Wang G."/>
            <person name="Zhang L."/>
        </authorList>
    </citation>
    <scope>NUCLEOTIDE SEQUENCE [LARGE SCALE GENOMIC DNA]</scope>
    <source>
        <strain evidence="7 8">JCM 15800</strain>
    </source>
</reference>
<feature type="transmembrane region" description="Helical" evidence="5">
    <location>
        <begin position="352"/>
        <end position="370"/>
    </location>
</feature>
<dbReference type="Proteomes" id="UP000030408">
    <property type="component" value="Unassembled WGS sequence"/>
</dbReference>
<dbReference type="RefSeq" id="WP_036198462.1">
    <property type="nucleotide sequence ID" value="NZ_AVCY01000015.1"/>
</dbReference>
<evidence type="ECO:0000256" key="1">
    <source>
        <dbReference type="ARBA" id="ARBA00004141"/>
    </source>
</evidence>
<dbReference type="GO" id="GO:0016020">
    <property type="term" value="C:membrane"/>
    <property type="evidence" value="ECO:0007669"/>
    <property type="project" value="UniProtKB-SubCell"/>
</dbReference>
<evidence type="ECO:0000259" key="6">
    <source>
        <dbReference type="Pfam" id="PF12051"/>
    </source>
</evidence>
<dbReference type="InterPro" id="IPR022703">
    <property type="entry name" value="DUF3533"/>
</dbReference>
<dbReference type="Gene3D" id="3.40.1710.10">
    <property type="entry name" value="abc type-2 transporter like domain"/>
    <property type="match status" value="1"/>
</dbReference>
<evidence type="ECO:0000256" key="3">
    <source>
        <dbReference type="ARBA" id="ARBA00022989"/>
    </source>
</evidence>
<proteinExistence type="predicted"/>
<feature type="transmembrane region" description="Helical" evidence="5">
    <location>
        <begin position="234"/>
        <end position="251"/>
    </location>
</feature>
<protein>
    <recommendedName>
        <fullName evidence="6">DUF3533 domain-containing protein</fullName>
    </recommendedName>
</protein>
<comment type="caution">
    <text evidence="7">The sequence shown here is derived from an EMBL/GenBank/DDBJ whole genome shotgun (WGS) entry which is preliminary data.</text>
</comment>
<evidence type="ECO:0000256" key="2">
    <source>
        <dbReference type="ARBA" id="ARBA00022692"/>
    </source>
</evidence>
<organism evidence="7 8">
    <name type="scientific">Ureibacillus sinduriensis BLB-1 = JCM 15800</name>
    <dbReference type="NCBI Taxonomy" id="1384057"/>
    <lineage>
        <taxon>Bacteria</taxon>
        <taxon>Bacillati</taxon>
        <taxon>Bacillota</taxon>
        <taxon>Bacilli</taxon>
        <taxon>Bacillales</taxon>
        <taxon>Caryophanaceae</taxon>
        <taxon>Ureibacillus</taxon>
    </lineage>
</organism>
<dbReference type="PANTHER" id="PTHR43077:SF5">
    <property type="entry name" value="PHAGE INFECTION PROTEIN"/>
    <property type="match status" value="1"/>
</dbReference>
<evidence type="ECO:0000313" key="7">
    <source>
        <dbReference type="EMBL" id="KGR77113.1"/>
    </source>
</evidence>
<name>A0A0A3I370_9BACL</name>
<sequence>MKENKFFGIAFIAVLVLLFVFVSTQIPAAHQSVKNLPIALINEDTGEMGKTLIEKVQDHSKTMQTSEIPMIDWVILGSQQEIEKEMNDQNLYGAIVIPSDFSKNFGSLQTSSPTSPELQIFINQGKNATVANVVSQNLSGIVLQMNQMMSDQLLTAMKSNNVPLTVEQARILTAPISSTTSMLHPTGALGNAPLSLFQPLWMASIASAVMLFFAGKNRRFQSRVGQLKFKTIQVLIAVLLGFVAGFTLTWYTTLLLDFEFDNFTTVALFLSITCTSFILLISAVLTWIGMGGVAIFVLFMFFGLPLLQLAPEMLPEFYKDWIYPWLPMRFMFDGVREILFFDGRAWNSSTTVLMWMAVISIFIHLTKAFIPIKINVVSEEINDRQNS</sequence>
<dbReference type="Pfam" id="PF12051">
    <property type="entry name" value="DUF3533"/>
    <property type="match status" value="1"/>
</dbReference>
<accession>A0A0A3I370</accession>
<keyword evidence="8" id="KW-1185">Reference proteome</keyword>
<dbReference type="AlphaFoldDB" id="A0A0A3I370"/>
<feature type="transmembrane region" description="Helical" evidence="5">
    <location>
        <begin position="292"/>
        <end position="310"/>
    </location>
</feature>
<dbReference type="InterPro" id="IPR051328">
    <property type="entry name" value="T7SS_ABC-Transporter"/>
</dbReference>
<gene>
    <name evidence="7" type="ORF">CD33_04210</name>
</gene>
<evidence type="ECO:0000256" key="4">
    <source>
        <dbReference type="ARBA" id="ARBA00023136"/>
    </source>
</evidence>
<dbReference type="EMBL" id="JPVO01000041">
    <property type="protein sequence ID" value="KGR77113.1"/>
    <property type="molecule type" value="Genomic_DNA"/>
</dbReference>
<evidence type="ECO:0000256" key="5">
    <source>
        <dbReference type="SAM" id="Phobius"/>
    </source>
</evidence>
<keyword evidence="2 5" id="KW-0812">Transmembrane</keyword>
<feature type="transmembrane region" description="Helical" evidence="5">
    <location>
        <begin position="196"/>
        <end position="214"/>
    </location>
</feature>
<feature type="transmembrane region" description="Helical" evidence="5">
    <location>
        <begin position="263"/>
        <end position="285"/>
    </location>
</feature>
<evidence type="ECO:0000313" key="8">
    <source>
        <dbReference type="Proteomes" id="UP000030408"/>
    </source>
</evidence>
<feature type="domain" description="DUF3533" evidence="6">
    <location>
        <begin position="15"/>
        <end position="352"/>
    </location>
</feature>
<dbReference type="OrthoDB" id="2406134at2"/>
<dbReference type="eggNOG" id="COG1511">
    <property type="taxonomic scope" value="Bacteria"/>
</dbReference>
<keyword evidence="4 5" id="KW-0472">Membrane</keyword>
<keyword evidence="3 5" id="KW-1133">Transmembrane helix</keyword>